<name>A0A8J3AL79_9BIFI</name>
<dbReference type="PANTHER" id="PTHR30480:SF13">
    <property type="entry name" value="BETA-HEXOSAMINIDASE"/>
    <property type="match status" value="1"/>
</dbReference>
<dbReference type="Pfam" id="PF00933">
    <property type="entry name" value="Glyco_hydro_3"/>
    <property type="match status" value="1"/>
</dbReference>
<comment type="catalytic activity">
    <reaction evidence="1">
        <text>Hydrolysis of terminal non-reducing N-acetyl-D-hexosamine residues in N-acetyl-beta-D-hexosaminides.</text>
        <dbReference type="EC" id="3.2.1.52"/>
    </reaction>
</comment>
<evidence type="ECO:0000256" key="1">
    <source>
        <dbReference type="ARBA" id="ARBA00001231"/>
    </source>
</evidence>
<keyword evidence="4" id="KW-0378">Hydrolase</keyword>
<feature type="domain" description="Glycoside hydrolase family 3 N-terminal" evidence="7">
    <location>
        <begin position="64"/>
        <end position="387"/>
    </location>
</feature>
<evidence type="ECO:0000313" key="9">
    <source>
        <dbReference type="Proteomes" id="UP000619536"/>
    </source>
</evidence>
<proteinExistence type="inferred from homology"/>
<evidence type="ECO:0000313" key="8">
    <source>
        <dbReference type="EMBL" id="GGI12962.1"/>
    </source>
</evidence>
<keyword evidence="5" id="KW-0326">Glycosidase</keyword>
<evidence type="ECO:0000256" key="4">
    <source>
        <dbReference type="ARBA" id="ARBA00022801"/>
    </source>
</evidence>
<protein>
    <recommendedName>
        <fullName evidence="3">beta-N-acetylhexosaminidase</fullName>
        <ecNumber evidence="3">3.2.1.52</ecNumber>
    </recommendedName>
</protein>
<feature type="region of interest" description="Disordered" evidence="6">
    <location>
        <begin position="1"/>
        <end position="60"/>
    </location>
</feature>
<organism evidence="8 9">
    <name type="scientific">Galliscardovia ingluviei</name>
    <dbReference type="NCBI Taxonomy" id="1769422"/>
    <lineage>
        <taxon>Bacteria</taxon>
        <taxon>Bacillati</taxon>
        <taxon>Actinomycetota</taxon>
        <taxon>Actinomycetes</taxon>
        <taxon>Bifidobacteriales</taxon>
        <taxon>Bifidobacteriaceae</taxon>
        <taxon>Galliscardovia</taxon>
    </lineage>
</organism>
<dbReference type="InterPro" id="IPR036962">
    <property type="entry name" value="Glyco_hydro_3_N_sf"/>
</dbReference>
<feature type="compositionally biased region" description="Polar residues" evidence="6">
    <location>
        <begin position="1"/>
        <end position="44"/>
    </location>
</feature>
<dbReference type="PANTHER" id="PTHR30480">
    <property type="entry name" value="BETA-HEXOSAMINIDASE-RELATED"/>
    <property type="match status" value="1"/>
</dbReference>
<reference evidence="8" key="1">
    <citation type="journal article" date="2014" name="Int. J. Syst. Evol. Microbiol.">
        <title>Complete genome sequence of Corynebacterium casei LMG S-19264T (=DSM 44701T), isolated from a smear-ripened cheese.</title>
        <authorList>
            <consortium name="US DOE Joint Genome Institute (JGI-PGF)"/>
            <person name="Walter F."/>
            <person name="Albersmeier A."/>
            <person name="Kalinowski J."/>
            <person name="Ruckert C."/>
        </authorList>
    </citation>
    <scope>NUCLEOTIDE SEQUENCE</scope>
    <source>
        <strain evidence="8">CCM 8606</strain>
    </source>
</reference>
<dbReference type="GO" id="GO:0009254">
    <property type="term" value="P:peptidoglycan turnover"/>
    <property type="evidence" value="ECO:0007669"/>
    <property type="project" value="TreeGrafter"/>
</dbReference>
<dbReference type="SUPFAM" id="SSF51445">
    <property type="entry name" value="(Trans)glycosidases"/>
    <property type="match status" value="1"/>
</dbReference>
<dbReference type="Proteomes" id="UP000619536">
    <property type="component" value="Unassembled WGS sequence"/>
</dbReference>
<dbReference type="EMBL" id="BMDH01000001">
    <property type="protein sequence ID" value="GGI12962.1"/>
    <property type="molecule type" value="Genomic_DNA"/>
</dbReference>
<sequence length="394" mass="41767">MPLTLPNHTSSAPSQSQTERSQSHNQYKQATPKPNSTGKSQADQQHTDSAQHRAQTVLRSMSRQERIGQLIMAPLFAGSNASQIKPWFDQYHIGSVLLLGNWNTGVQGVAAQAQVLQTYAHPQARLFISADQEGGAVQHLRGVGFDRMPTAVQQGQLPLENLRAQSKQWGLQLAQAGVNLNLAPVAGTVSTSSRQANAPIGMYDRDFGLDPSNNGAHAAAFIEGMHDAGVLTAVKHFPGLGAITGNTDFTADSIVDTTTALDNTGQMLGFTTALQSHPDMVMMSLATYANIDADHPAALSHTIVQGYVRNTLHFQGVITSDSMSAAALASIPAEQLGTQFIEAGGDLLCIGASEYVAPIAQGLIQADSSNPEFAQLVDQAALRVLTLKARAGLL</sequence>
<dbReference type="InterPro" id="IPR017853">
    <property type="entry name" value="GH"/>
</dbReference>
<comment type="similarity">
    <text evidence="2">Belongs to the glycosyl hydrolase 3 family.</text>
</comment>
<dbReference type="GO" id="GO:0005975">
    <property type="term" value="P:carbohydrate metabolic process"/>
    <property type="evidence" value="ECO:0007669"/>
    <property type="project" value="InterPro"/>
</dbReference>
<accession>A0A8J3AL79</accession>
<dbReference type="GO" id="GO:0004563">
    <property type="term" value="F:beta-N-acetylhexosaminidase activity"/>
    <property type="evidence" value="ECO:0007669"/>
    <property type="project" value="UniProtKB-EC"/>
</dbReference>
<reference evidence="8" key="2">
    <citation type="submission" date="2020-09" db="EMBL/GenBank/DDBJ databases">
        <authorList>
            <person name="Sun Q."/>
            <person name="Sedlacek I."/>
        </authorList>
    </citation>
    <scope>NUCLEOTIDE SEQUENCE</scope>
    <source>
        <strain evidence="8">CCM 8606</strain>
    </source>
</reference>
<dbReference type="InterPro" id="IPR001764">
    <property type="entry name" value="Glyco_hydro_3_N"/>
</dbReference>
<comment type="caution">
    <text evidence="8">The sequence shown here is derived from an EMBL/GenBank/DDBJ whole genome shotgun (WGS) entry which is preliminary data.</text>
</comment>
<evidence type="ECO:0000256" key="6">
    <source>
        <dbReference type="SAM" id="MobiDB-lite"/>
    </source>
</evidence>
<evidence type="ECO:0000256" key="3">
    <source>
        <dbReference type="ARBA" id="ARBA00012663"/>
    </source>
</evidence>
<evidence type="ECO:0000259" key="7">
    <source>
        <dbReference type="Pfam" id="PF00933"/>
    </source>
</evidence>
<keyword evidence="9" id="KW-1185">Reference proteome</keyword>
<gene>
    <name evidence="8" type="ORF">GCM10007377_03580</name>
</gene>
<dbReference type="EC" id="3.2.1.52" evidence="3"/>
<dbReference type="InterPro" id="IPR050226">
    <property type="entry name" value="NagZ_Beta-hexosaminidase"/>
</dbReference>
<evidence type="ECO:0000256" key="5">
    <source>
        <dbReference type="ARBA" id="ARBA00023295"/>
    </source>
</evidence>
<dbReference type="Gene3D" id="3.20.20.300">
    <property type="entry name" value="Glycoside hydrolase, family 3, N-terminal domain"/>
    <property type="match status" value="1"/>
</dbReference>
<evidence type="ECO:0000256" key="2">
    <source>
        <dbReference type="ARBA" id="ARBA00005336"/>
    </source>
</evidence>
<dbReference type="AlphaFoldDB" id="A0A8J3AL79"/>